<comment type="caution">
    <text evidence="1">The sequence shown here is derived from an EMBL/GenBank/DDBJ whole genome shotgun (WGS) entry which is preliminary data.</text>
</comment>
<sequence length="118" mass="12824">MVSPTSCLAYLGKGTETTSRAPRYSPDLAGDPAVTWWHTGQKISFQWKPSHGTQCPVFSFDIHGLSLENRAMNQDLATQSSLFGQSPYCSPKMKNGECSLTEETTYVQLSSNPGATSS</sequence>
<gene>
    <name evidence="1" type="ORF">IM811_015074</name>
</gene>
<evidence type="ECO:0000313" key="2">
    <source>
        <dbReference type="Proteomes" id="UP000616885"/>
    </source>
</evidence>
<evidence type="ECO:0000313" key="1">
    <source>
        <dbReference type="EMBL" id="KAF9750854.1"/>
    </source>
</evidence>
<dbReference type="AlphaFoldDB" id="A0A8H7N801"/>
<accession>A0A8H7N801</accession>
<dbReference type="EMBL" id="JADCTT010000006">
    <property type="protein sequence ID" value="KAF9750854.1"/>
    <property type="molecule type" value="Genomic_DNA"/>
</dbReference>
<reference evidence="1" key="1">
    <citation type="submission" date="2020-10" db="EMBL/GenBank/DDBJ databases">
        <title>High-Quality Genome Resource of Clonostachys rosea strain S41 by Oxford Nanopore Long-Read Sequencing.</title>
        <authorList>
            <person name="Wang H."/>
        </authorList>
    </citation>
    <scope>NUCLEOTIDE SEQUENCE</scope>
    <source>
        <strain evidence="1">S41</strain>
    </source>
</reference>
<proteinExistence type="predicted"/>
<dbReference type="Proteomes" id="UP000616885">
    <property type="component" value="Unassembled WGS sequence"/>
</dbReference>
<protein>
    <submittedName>
        <fullName evidence="1">Uncharacterized protein</fullName>
    </submittedName>
</protein>
<name>A0A8H7N801_BIOOC</name>
<organism evidence="1 2">
    <name type="scientific">Bionectria ochroleuca</name>
    <name type="common">Gliocladium roseum</name>
    <dbReference type="NCBI Taxonomy" id="29856"/>
    <lineage>
        <taxon>Eukaryota</taxon>
        <taxon>Fungi</taxon>
        <taxon>Dikarya</taxon>
        <taxon>Ascomycota</taxon>
        <taxon>Pezizomycotina</taxon>
        <taxon>Sordariomycetes</taxon>
        <taxon>Hypocreomycetidae</taxon>
        <taxon>Hypocreales</taxon>
        <taxon>Bionectriaceae</taxon>
        <taxon>Clonostachys</taxon>
    </lineage>
</organism>